<keyword evidence="6" id="KW-1185">Reference proteome</keyword>
<evidence type="ECO:0000256" key="2">
    <source>
        <dbReference type="ARBA" id="ARBA00023315"/>
    </source>
</evidence>
<sequence>MSGSPRHPDPSSDRPGDGLEARRASAAQVTTGLPTPGRRWRRGELNPAFRITASVVIPIFRFSARYHWHGPKRLPEDGAFVLAPNHFTNIDPLVVGTAVWLSRRAPRFLAKASIFKVPVVGKLMTGMGQIPVERSGRTRMSDPLGGGRSLVEQGGAIIVYPEGTLTRDPDLWPMRGKTGAVRIALENDVPIIPMAHWGTQRIMARYSKKLRLFPPSRVDVIVGDPVDLSAYRGRPLDQKMLLEATEIVMQRITELLEELRGEPAPATRWDPAANNQKETGRFE</sequence>
<evidence type="ECO:0000256" key="3">
    <source>
        <dbReference type="SAM" id="MobiDB-lite"/>
    </source>
</evidence>
<evidence type="ECO:0000259" key="4">
    <source>
        <dbReference type="SMART" id="SM00563"/>
    </source>
</evidence>
<dbReference type="SUPFAM" id="SSF69593">
    <property type="entry name" value="Glycerol-3-phosphate (1)-acyltransferase"/>
    <property type="match status" value="1"/>
</dbReference>
<organism evidence="5 6">
    <name type="scientific">Curtobacterium caseinilyticum</name>
    <dbReference type="NCBI Taxonomy" id="3055137"/>
    <lineage>
        <taxon>Bacteria</taxon>
        <taxon>Bacillati</taxon>
        <taxon>Actinomycetota</taxon>
        <taxon>Actinomycetes</taxon>
        <taxon>Micrococcales</taxon>
        <taxon>Microbacteriaceae</taxon>
        <taxon>Curtobacterium</taxon>
    </lineage>
</organism>
<feature type="region of interest" description="Disordered" evidence="3">
    <location>
        <begin position="263"/>
        <end position="283"/>
    </location>
</feature>
<keyword evidence="2 5" id="KW-0012">Acyltransferase</keyword>
<feature type="domain" description="Phospholipid/glycerol acyltransferase" evidence="4">
    <location>
        <begin position="80"/>
        <end position="199"/>
    </location>
</feature>
<feature type="compositionally biased region" description="Basic and acidic residues" evidence="3">
    <location>
        <begin position="1"/>
        <end position="23"/>
    </location>
</feature>
<dbReference type="InterPro" id="IPR002123">
    <property type="entry name" value="Plipid/glycerol_acylTrfase"/>
</dbReference>
<comment type="caution">
    <text evidence="5">The sequence shown here is derived from an EMBL/GenBank/DDBJ whole genome shotgun (WGS) entry which is preliminary data.</text>
</comment>
<feature type="region of interest" description="Disordered" evidence="3">
    <location>
        <begin position="1"/>
        <end position="40"/>
    </location>
</feature>
<dbReference type="Proteomes" id="UP001236404">
    <property type="component" value="Unassembled WGS sequence"/>
</dbReference>
<evidence type="ECO:0000256" key="1">
    <source>
        <dbReference type="ARBA" id="ARBA00022679"/>
    </source>
</evidence>
<protein>
    <submittedName>
        <fullName evidence="5">Lysophospholipid acyltransferase family protein</fullName>
    </submittedName>
</protein>
<dbReference type="PANTHER" id="PTHR10434">
    <property type="entry name" value="1-ACYL-SN-GLYCEROL-3-PHOSPHATE ACYLTRANSFERASE"/>
    <property type="match status" value="1"/>
</dbReference>
<evidence type="ECO:0000313" key="6">
    <source>
        <dbReference type="Proteomes" id="UP001236404"/>
    </source>
</evidence>
<reference evidence="5 6" key="1">
    <citation type="submission" date="2023-06" db="EMBL/GenBank/DDBJ databases">
        <authorList>
            <person name="Feng G."/>
            <person name="Li J."/>
            <person name="Zhu H."/>
        </authorList>
    </citation>
    <scope>NUCLEOTIDE SEQUENCE [LARGE SCALE GENOMIC DNA]</scope>
    <source>
        <strain evidence="5 6">RHCKG28</strain>
    </source>
</reference>
<dbReference type="Pfam" id="PF01553">
    <property type="entry name" value="Acyltransferase"/>
    <property type="match status" value="1"/>
</dbReference>
<dbReference type="GO" id="GO:0016746">
    <property type="term" value="F:acyltransferase activity"/>
    <property type="evidence" value="ECO:0007669"/>
    <property type="project" value="UniProtKB-KW"/>
</dbReference>
<dbReference type="SMART" id="SM00563">
    <property type="entry name" value="PlsC"/>
    <property type="match status" value="1"/>
</dbReference>
<accession>A0ABT7TLS1</accession>
<dbReference type="CDD" id="cd07989">
    <property type="entry name" value="LPLAT_AGPAT-like"/>
    <property type="match status" value="1"/>
</dbReference>
<proteinExistence type="predicted"/>
<name>A0ABT7TLS1_9MICO</name>
<evidence type="ECO:0000313" key="5">
    <source>
        <dbReference type="EMBL" id="MDM7890528.1"/>
    </source>
</evidence>
<keyword evidence="1" id="KW-0808">Transferase</keyword>
<dbReference type="PANTHER" id="PTHR10434:SF55">
    <property type="entry name" value="POSSIBLE ACYLTRANSFERASE"/>
    <property type="match status" value="1"/>
</dbReference>
<gene>
    <name evidence="5" type="ORF">QUG93_02395</name>
</gene>
<dbReference type="EMBL" id="JAUCMN010000001">
    <property type="protein sequence ID" value="MDM7890528.1"/>
    <property type="molecule type" value="Genomic_DNA"/>
</dbReference>
<dbReference type="RefSeq" id="WP_289472000.1">
    <property type="nucleotide sequence ID" value="NZ_JAUCMN010000001.1"/>
</dbReference>